<feature type="chain" id="PRO_5046202517" evidence="1">
    <location>
        <begin position="48"/>
        <end position="515"/>
    </location>
</feature>
<name>A0ABV8XXR0_9MICC</name>
<keyword evidence="1" id="KW-0732">Signal</keyword>
<comment type="caution">
    <text evidence="3">The sequence shown here is derived from an EMBL/GenBank/DDBJ whole genome shotgun (WGS) entry which is preliminary data.</text>
</comment>
<organism evidence="3 4">
    <name type="scientific">Citricoccus alkalitolerans</name>
    <dbReference type="NCBI Taxonomy" id="246603"/>
    <lineage>
        <taxon>Bacteria</taxon>
        <taxon>Bacillati</taxon>
        <taxon>Actinomycetota</taxon>
        <taxon>Actinomycetes</taxon>
        <taxon>Micrococcales</taxon>
        <taxon>Micrococcaceae</taxon>
        <taxon>Citricoccus</taxon>
    </lineage>
</organism>
<accession>A0ABV8XXR0</accession>
<protein>
    <submittedName>
        <fullName evidence="3">S-layer homology domain-containing protein</fullName>
    </submittedName>
</protein>
<feature type="signal peptide" evidence="1">
    <location>
        <begin position="1"/>
        <end position="47"/>
    </location>
</feature>
<evidence type="ECO:0000313" key="4">
    <source>
        <dbReference type="Proteomes" id="UP001595965"/>
    </source>
</evidence>
<dbReference type="PANTHER" id="PTHR43308:SF5">
    <property type="entry name" value="S-LAYER PROTEIN _ PEPTIDOGLYCAN ENDO-BETA-N-ACETYLGLUCOSAMINIDASE"/>
    <property type="match status" value="1"/>
</dbReference>
<evidence type="ECO:0000256" key="1">
    <source>
        <dbReference type="SAM" id="SignalP"/>
    </source>
</evidence>
<reference evidence="4" key="1">
    <citation type="journal article" date="2019" name="Int. J. Syst. Evol. Microbiol.">
        <title>The Global Catalogue of Microorganisms (GCM) 10K type strain sequencing project: providing services to taxonomists for standard genome sequencing and annotation.</title>
        <authorList>
            <consortium name="The Broad Institute Genomics Platform"/>
            <consortium name="The Broad Institute Genome Sequencing Center for Infectious Disease"/>
            <person name="Wu L."/>
            <person name="Ma J."/>
        </authorList>
    </citation>
    <scope>NUCLEOTIDE SEQUENCE [LARGE SCALE GENOMIC DNA]</scope>
    <source>
        <strain evidence="4">CGMCC 1.12125</strain>
    </source>
</reference>
<dbReference type="Proteomes" id="UP001595965">
    <property type="component" value="Unassembled WGS sequence"/>
</dbReference>
<dbReference type="EMBL" id="JBHSEN010000001">
    <property type="protein sequence ID" value="MFC4429771.1"/>
    <property type="molecule type" value="Genomic_DNA"/>
</dbReference>
<evidence type="ECO:0000259" key="2">
    <source>
        <dbReference type="PROSITE" id="PS51272"/>
    </source>
</evidence>
<keyword evidence="4" id="KW-1185">Reference proteome</keyword>
<dbReference type="InterPro" id="IPR051465">
    <property type="entry name" value="Cell_Envelope_Struct_Comp"/>
</dbReference>
<dbReference type="PROSITE" id="PS51272">
    <property type="entry name" value="SLH"/>
    <property type="match status" value="2"/>
</dbReference>
<dbReference type="PANTHER" id="PTHR43308">
    <property type="entry name" value="OUTER MEMBRANE PROTEIN ALPHA-RELATED"/>
    <property type="match status" value="1"/>
</dbReference>
<gene>
    <name evidence="3" type="ORF">ACFO0K_08770</name>
</gene>
<dbReference type="Pfam" id="PF00395">
    <property type="entry name" value="SLH"/>
    <property type="match status" value="3"/>
</dbReference>
<feature type="domain" description="SLH" evidence="2">
    <location>
        <begin position="67"/>
        <end position="127"/>
    </location>
</feature>
<dbReference type="RefSeq" id="WP_344227796.1">
    <property type="nucleotide sequence ID" value="NZ_BAAALH010000002.1"/>
</dbReference>
<proteinExistence type="predicted"/>
<sequence length="515" mass="55467">MPPVSARPSSVVHPARRRSVRALLTGVLALMLSPLLVASLFPMPALAAPAADAAPQAVTSEAACPAGASGANFADDLASFGNSVEWMVRQCVTTGYADGTFRAGRAISRAEVAAFLYRMSGESYTGGAPRSFSDVTAGTVHRNAILWATTRGITTGYADGTFEPSGQITRGELAAFMHRYAGRPAVSVPAPFPDLAGQQRAYYYGPAHWMRSLGVTGYSDGTFRAGRDVTRGETSKFLYLVNGVVKDRPGLSLWTETAVNLYAQDDWRAAPVLSTLPAQTGLEWVRDSSGLAQVRVGGRTGWVNKGMLSTGQPGTAAKPYPRDGSFEQKVANNIAPWCWKPQISVISGRTSYANMRLRYQASGDRILVEKEEGLQITGMIADPNHVSSRAIQLHECAHLLQYRAYGYLDATDRNGQLSVMDRDLNRVYGNDNGVEHLADCMADVMGAQRDSREYTVGYGGECTSAHLAAARQLIAGKRFSEPAILNTVPNRHEAPFTGWQEVSRPDVPVRAVASD</sequence>
<dbReference type="InterPro" id="IPR001119">
    <property type="entry name" value="SLH_dom"/>
</dbReference>
<evidence type="ECO:0000313" key="3">
    <source>
        <dbReference type="EMBL" id="MFC4429771.1"/>
    </source>
</evidence>
<feature type="domain" description="SLH" evidence="2">
    <location>
        <begin position="128"/>
        <end position="191"/>
    </location>
</feature>